<keyword evidence="1" id="KW-1133">Transmembrane helix</keyword>
<accession>A0A1M6MVR7</accession>
<feature type="domain" description="VWFA" evidence="2">
    <location>
        <begin position="408"/>
        <end position="578"/>
    </location>
</feature>
<sequence length="841" mass="94783">MLSLDNNIGLLIIPLIILGYFIIQGFNCWRQLPFKRKKLWVISRILLILSLAGVLSGMTLELNSKNTTTIFLVDRSLSMKDSVDEIEIYIKNQLSNKKNRDKAAIISFAGDTMIDIPIQRVIDKVNLSSEPNPNFTNIEYAVDFALDYFPKDTNRRLVLITDGRENMGDVASILDRLEDNKINLYVYPLGSGVNQDVQLTSLDIPENIYQRGKIPVTLKLNSNVTSKGTFFLYSKDQQLLMKKLKVNPGENIFKFHIPLKSRKSIEIKGEINFDGDKNLRNNIANKIIEIDKQSKILIVGYEEDIKIINSLVNSAGLDAVKYSPEEVPDNMNFISKFQGVFIVNVPHSRLTSNFENNLKKCVKELGTGLMIVGGENSFALGGYRNTVLEEILPVSCHMKGDKKKPNTGLILAIDCSGSMEDESHGIKKIEMAKEAAIRALEILESKDYLGILAFSDTLEWIVPFGPVDDKESIIHNIEKLSSKGGTLILPGLKKSIEELKHAPVKIKHLILLSDGQGEKKGYEPYFQQMKENKITLSSVAVGSDADLEVLKKLSDNGKGRNYIAKSFETIPKIFAKETYLATKKYINNDEFQAIQVQDTDYFPRLPLPSLKGYIGTGIKENASIILKTPLDDPLLAYWRYGLGKVIAWTSDLNGKWSHEWIKWRGFRDQWLGLINWCISNNFKEKMEVQLETNGGEVKVIGSVASPEQDEYMEIVVLQDSGNLRDEILMDQISLGKYSGKFYLAQAGDYLITVRLKNNDEIIDSLSKKIHLSYSIEYSINNGSGIKKIQSLANIAKGKVINKDDNVFQQPIIKNKSKTDLNFILLPLSLLLFIFDIALRKI</sequence>
<reference evidence="3 4" key="1">
    <citation type="submission" date="2016-11" db="EMBL/GenBank/DDBJ databases">
        <authorList>
            <person name="Jaros S."/>
            <person name="Januszkiewicz K."/>
            <person name="Wedrychowicz H."/>
        </authorList>
    </citation>
    <scope>NUCLEOTIDE SEQUENCE [LARGE SCALE GENOMIC DNA]</scope>
    <source>
        <strain evidence="3 4">DSM 15212</strain>
    </source>
</reference>
<dbReference type="PANTHER" id="PTHR37947:SF2">
    <property type="entry name" value="VON WILLEBRAND FACTOR TYPE A"/>
    <property type="match status" value="1"/>
</dbReference>
<name>A0A1M6MVR7_PARC5</name>
<dbReference type="OrthoDB" id="9781333at2"/>
<keyword evidence="4" id="KW-1185">Reference proteome</keyword>
<evidence type="ECO:0000259" key="2">
    <source>
        <dbReference type="PROSITE" id="PS50234"/>
    </source>
</evidence>
<protein>
    <submittedName>
        <fullName evidence="3">Putative glutamine amidotransferase</fullName>
    </submittedName>
</protein>
<organism evidence="3 4">
    <name type="scientific">Paramaledivibacter caminithermalis (strain DSM 15212 / CIP 107654 / DViRD3)</name>
    <name type="common">Clostridium caminithermale</name>
    <dbReference type="NCBI Taxonomy" id="1121301"/>
    <lineage>
        <taxon>Bacteria</taxon>
        <taxon>Bacillati</taxon>
        <taxon>Bacillota</taxon>
        <taxon>Clostridia</taxon>
        <taxon>Peptostreptococcales</taxon>
        <taxon>Caminicellaceae</taxon>
        <taxon>Paramaledivibacter</taxon>
    </lineage>
</organism>
<dbReference type="Gene3D" id="3.40.50.880">
    <property type="match status" value="1"/>
</dbReference>
<keyword evidence="3" id="KW-0808">Transferase</keyword>
<dbReference type="CDD" id="cd00198">
    <property type="entry name" value="vWFA"/>
    <property type="match status" value="2"/>
</dbReference>
<dbReference type="STRING" id="1121301.SAMN02745912_01437"/>
<dbReference type="InterPro" id="IPR036465">
    <property type="entry name" value="vWFA_dom_sf"/>
</dbReference>
<dbReference type="PROSITE" id="PS50234">
    <property type="entry name" value="VWFA"/>
    <property type="match status" value="1"/>
</dbReference>
<dbReference type="RefSeq" id="WP_073148399.1">
    <property type="nucleotide sequence ID" value="NZ_FRAG01000013.1"/>
</dbReference>
<proteinExistence type="predicted"/>
<keyword evidence="1" id="KW-0472">Membrane</keyword>
<gene>
    <name evidence="3" type="ORF">SAMN02745912_01437</name>
</gene>
<dbReference type="Pfam" id="PF00092">
    <property type="entry name" value="VWA"/>
    <property type="match status" value="2"/>
</dbReference>
<keyword evidence="3" id="KW-0315">Glutamine amidotransferase</keyword>
<dbReference type="EMBL" id="FRAG01000013">
    <property type="protein sequence ID" value="SHJ87595.1"/>
    <property type="molecule type" value="Genomic_DNA"/>
</dbReference>
<feature type="transmembrane region" description="Helical" evidence="1">
    <location>
        <begin position="6"/>
        <end position="29"/>
    </location>
</feature>
<dbReference type="SMART" id="SM00327">
    <property type="entry name" value="VWA"/>
    <property type="match status" value="2"/>
</dbReference>
<evidence type="ECO:0000256" key="1">
    <source>
        <dbReference type="SAM" id="Phobius"/>
    </source>
</evidence>
<feature type="transmembrane region" description="Helical" evidence="1">
    <location>
        <begin position="41"/>
        <end position="60"/>
    </location>
</feature>
<dbReference type="InterPro" id="IPR002035">
    <property type="entry name" value="VWF_A"/>
</dbReference>
<dbReference type="Gene3D" id="3.40.50.410">
    <property type="entry name" value="von Willebrand factor, type A domain"/>
    <property type="match status" value="2"/>
</dbReference>
<evidence type="ECO:0000313" key="3">
    <source>
        <dbReference type="EMBL" id="SHJ87595.1"/>
    </source>
</evidence>
<dbReference type="SUPFAM" id="SSF53300">
    <property type="entry name" value="vWA-like"/>
    <property type="match status" value="2"/>
</dbReference>
<dbReference type="PANTHER" id="PTHR37947">
    <property type="entry name" value="BLL2462 PROTEIN"/>
    <property type="match status" value="1"/>
</dbReference>
<dbReference type="Pfam" id="PF07090">
    <property type="entry name" value="GATase1_like"/>
    <property type="match status" value="1"/>
</dbReference>
<dbReference type="SUPFAM" id="SSF52317">
    <property type="entry name" value="Class I glutamine amidotransferase-like"/>
    <property type="match status" value="1"/>
</dbReference>
<dbReference type="InterPro" id="IPR029062">
    <property type="entry name" value="Class_I_gatase-like"/>
</dbReference>
<evidence type="ECO:0000313" key="4">
    <source>
        <dbReference type="Proteomes" id="UP000184465"/>
    </source>
</evidence>
<dbReference type="GO" id="GO:0016740">
    <property type="term" value="F:transferase activity"/>
    <property type="evidence" value="ECO:0007669"/>
    <property type="project" value="UniProtKB-KW"/>
</dbReference>
<dbReference type="Proteomes" id="UP000184465">
    <property type="component" value="Unassembled WGS sequence"/>
</dbReference>
<dbReference type="AlphaFoldDB" id="A0A1M6MVR7"/>
<dbReference type="InterPro" id="IPR010768">
    <property type="entry name" value="GATase1-like"/>
</dbReference>
<keyword evidence="1" id="KW-0812">Transmembrane</keyword>